<evidence type="ECO:0000313" key="1">
    <source>
        <dbReference type="EMBL" id="JAD80019.1"/>
    </source>
</evidence>
<protein>
    <submittedName>
        <fullName evidence="1">Uncharacterized protein</fullName>
    </submittedName>
</protein>
<sequence>MSSIRVAAEFPADFTRLAASSPKLLSSSIPTS</sequence>
<reference evidence="1" key="2">
    <citation type="journal article" date="2015" name="Data Brief">
        <title>Shoot transcriptome of the giant reed, Arundo donax.</title>
        <authorList>
            <person name="Barrero R.A."/>
            <person name="Guerrero F.D."/>
            <person name="Moolhuijzen P."/>
            <person name="Goolsby J.A."/>
            <person name="Tidwell J."/>
            <person name="Bellgard S.E."/>
            <person name="Bellgard M.I."/>
        </authorList>
    </citation>
    <scope>NUCLEOTIDE SEQUENCE</scope>
    <source>
        <tissue evidence="1">Shoot tissue taken approximately 20 cm above the soil surface</tissue>
    </source>
</reference>
<organism evidence="1">
    <name type="scientific">Arundo donax</name>
    <name type="common">Giant reed</name>
    <name type="synonym">Donax arundinaceus</name>
    <dbReference type="NCBI Taxonomy" id="35708"/>
    <lineage>
        <taxon>Eukaryota</taxon>
        <taxon>Viridiplantae</taxon>
        <taxon>Streptophyta</taxon>
        <taxon>Embryophyta</taxon>
        <taxon>Tracheophyta</taxon>
        <taxon>Spermatophyta</taxon>
        <taxon>Magnoliopsida</taxon>
        <taxon>Liliopsida</taxon>
        <taxon>Poales</taxon>
        <taxon>Poaceae</taxon>
        <taxon>PACMAD clade</taxon>
        <taxon>Arundinoideae</taxon>
        <taxon>Arundineae</taxon>
        <taxon>Arundo</taxon>
    </lineage>
</organism>
<dbReference type="AlphaFoldDB" id="A0A0A9CUJ9"/>
<accession>A0A0A9CUJ9</accession>
<reference evidence="1" key="1">
    <citation type="submission" date="2014-09" db="EMBL/GenBank/DDBJ databases">
        <authorList>
            <person name="Magalhaes I.L.F."/>
            <person name="Oliveira U."/>
            <person name="Santos F.R."/>
            <person name="Vidigal T.H.D.A."/>
            <person name="Brescovit A.D."/>
            <person name="Santos A.J."/>
        </authorList>
    </citation>
    <scope>NUCLEOTIDE SEQUENCE</scope>
    <source>
        <tissue evidence="1">Shoot tissue taken approximately 20 cm above the soil surface</tissue>
    </source>
</reference>
<proteinExistence type="predicted"/>
<dbReference type="EMBL" id="GBRH01217876">
    <property type="protein sequence ID" value="JAD80019.1"/>
    <property type="molecule type" value="Transcribed_RNA"/>
</dbReference>
<name>A0A0A9CUJ9_ARUDO</name>